<evidence type="ECO:0000313" key="4">
    <source>
        <dbReference type="Proteomes" id="UP000608450"/>
    </source>
</evidence>
<gene>
    <name evidence="3" type="ORF">I5I61_25210</name>
</gene>
<keyword evidence="2" id="KW-0732">Signal</keyword>
<dbReference type="Proteomes" id="UP000608450">
    <property type="component" value="Unassembled WGS sequence"/>
</dbReference>
<comment type="caution">
    <text evidence="3">The sequence shown here is derived from an EMBL/GenBank/DDBJ whole genome shotgun (WGS) entry which is preliminary data.</text>
</comment>
<evidence type="ECO:0000256" key="2">
    <source>
        <dbReference type="SAM" id="SignalP"/>
    </source>
</evidence>
<feature type="compositionally biased region" description="Polar residues" evidence="1">
    <location>
        <begin position="245"/>
        <end position="260"/>
    </location>
</feature>
<sequence>MKAKLVLTPLAMAMAAVLSVAAYADQGGEGKGKDDHHHQQHHQQPSIPDWLKGGATATVTDAQYNHGNQVTNKGTQNNASANGSIGGVSGNVGANVAAGDNNQQANAVALATADESFVFGYANASTSVTQQAYNNKLDNYSTANNASLNNSLQGISGNFGVNVAAGNYNQQKNDMAAAVSNGQYTSAAGSATQTSNGNVTTNNSTVKTEYVQVGMGFVAGGGYKGISDQHGDTYLDTWSGETHPGGSNTGHIDVDSQAQGASDRLNNGGALSFDEVGTIGLAGFATGYIPVVSGFNKAVVNNASLNGSIIGVSGNVGVNVAAGGGNQQTNSLSIGAGCSACAGKSTF</sequence>
<protein>
    <recommendedName>
        <fullName evidence="5">Heme utilization protein</fullName>
    </recommendedName>
</protein>
<feature type="signal peptide" evidence="2">
    <location>
        <begin position="1"/>
        <end position="24"/>
    </location>
</feature>
<reference evidence="3 4" key="1">
    <citation type="submission" date="2020-11" db="EMBL/GenBank/DDBJ databases">
        <title>Enhanced detection system for hospital associated transmission using whole genome sequencing surveillance.</title>
        <authorList>
            <person name="Harrison L.H."/>
            <person name="Van Tyne D."/>
            <person name="Marsh J.W."/>
            <person name="Griffith M.P."/>
            <person name="Snyder D.J."/>
            <person name="Cooper V.S."/>
            <person name="Mustapha M."/>
        </authorList>
    </citation>
    <scope>NUCLEOTIDE SEQUENCE [LARGE SCALE GENOMIC DNA]</scope>
    <source>
        <strain evidence="3 4">PSA00705</strain>
    </source>
</reference>
<feature type="chain" id="PRO_5046426260" description="Heme utilization protein" evidence="2">
    <location>
        <begin position="25"/>
        <end position="347"/>
    </location>
</feature>
<name>A0ABS0KRR6_PSENT</name>
<evidence type="ECO:0000313" key="3">
    <source>
        <dbReference type="EMBL" id="MBG6290770.1"/>
    </source>
</evidence>
<evidence type="ECO:0008006" key="5">
    <source>
        <dbReference type="Google" id="ProtNLM"/>
    </source>
</evidence>
<accession>A0ABS0KRR6</accession>
<keyword evidence="4" id="KW-1185">Reference proteome</keyword>
<dbReference type="GeneID" id="300410441"/>
<feature type="region of interest" description="Disordered" evidence="1">
    <location>
        <begin position="235"/>
        <end position="263"/>
    </location>
</feature>
<feature type="compositionally biased region" description="Basic and acidic residues" evidence="1">
    <location>
        <begin position="28"/>
        <end position="37"/>
    </location>
</feature>
<dbReference type="RefSeq" id="WP_024764467.1">
    <property type="nucleotide sequence ID" value="NZ_CP049140.1"/>
</dbReference>
<proteinExistence type="predicted"/>
<dbReference type="EMBL" id="JADTFC010000086">
    <property type="protein sequence ID" value="MBG6290770.1"/>
    <property type="molecule type" value="Genomic_DNA"/>
</dbReference>
<organism evidence="3 4">
    <name type="scientific">Pseudomonas nitroreducens</name>
    <dbReference type="NCBI Taxonomy" id="46680"/>
    <lineage>
        <taxon>Bacteria</taxon>
        <taxon>Pseudomonadati</taxon>
        <taxon>Pseudomonadota</taxon>
        <taxon>Gammaproteobacteria</taxon>
        <taxon>Pseudomonadales</taxon>
        <taxon>Pseudomonadaceae</taxon>
        <taxon>Pseudomonas</taxon>
    </lineage>
</organism>
<evidence type="ECO:0000256" key="1">
    <source>
        <dbReference type="SAM" id="MobiDB-lite"/>
    </source>
</evidence>
<feature type="region of interest" description="Disordered" evidence="1">
    <location>
        <begin position="27"/>
        <end position="53"/>
    </location>
</feature>